<dbReference type="GO" id="GO:0005549">
    <property type="term" value="F:odorant binding"/>
    <property type="evidence" value="ECO:0007669"/>
    <property type="project" value="InterPro"/>
</dbReference>
<dbReference type="InterPro" id="IPR004117">
    <property type="entry name" value="7tm6_olfct_rcpt"/>
</dbReference>
<dbReference type="OrthoDB" id="6604226at2759"/>
<evidence type="ECO:0000256" key="5">
    <source>
        <dbReference type="ARBA" id="ARBA00022725"/>
    </source>
</evidence>
<dbReference type="GO" id="GO:0007165">
    <property type="term" value="P:signal transduction"/>
    <property type="evidence" value="ECO:0007669"/>
    <property type="project" value="UniProtKB-KW"/>
</dbReference>
<gene>
    <name evidence="13" type="primary">LOC102656567</name>
</gene>
<evidence type="ECO:0000256" key="9">
    <source>
        <dbReference type="ARBA" id="ARBA00023224"/>
    </source>
</evidence>
<proteinExistence type="predicted"/>
<dbReference type="GO" id="GO:0005886">
    <property type="term" value="C:plasma membrane"/>
    <property type="evidence" value="ECO:0007669"/>
    <property type="project" value="UniProtKB-SubCell"/>
</dbReference>
<feature type="transmembrane region" description="Helical" evidence="10">
    <location>
        <begin position="620"/>
        <end position="648"/>
    </location>
</feature>
<feature type="transmembrane region" description="Helical" evidence="10">
    <location>
        <begin position="508"/>
        <end position="534"/>
    </location>
</feature>
<accession>A0A7M7MPA4</accession>
<feature type="transmembrane region" description="Helical" evidence="10">
    <location>
        <begin position="40"/>
        <end position="64"/>
    </location>
</feature>
<name>A0A7M7MPA4_APIME</name>
<evidence type="ECO:0000313" key="13">
    <source>
        <dbReference type="RefSeq" id="XP_026298750.1"/>
    </source>
</evidence>
<comment type="subcellular location">
    <subcellularLocation>
        <location evidence="1">Cell membrane</location>
        <topology evidence="1">Multi-pass membrane protein</topology>
    </subcellularLocation>
</comment>
<evidence type="ECO:0000256" key="4">
    <source>
        <dbReference type="ARBA" id="ARBA00022692"/>
    </source>
</evidence>
<keyword evidence="7 10" id="KW-0472">Membrane</keyword>
<keyword evidence="3" id="KW-0716">Sensory transduction</keyword>
<evidence type="ECO:0000256" key="6">
    <source>
        <dbReference type="ARBA" id="ARBA00022989"/>
    </source>
</evidence>
<sequence length="753" mass="86602">MGMLNMNIRQVFYILELTGTFTCAWPINPNDSKTYIIIRNILWIFTILNVIFLAISMIFAIFHFRSDIPKSMKTASEMAALLEVALDLALFKWNNSELQILIEEVKSFLEIADEYEIKILQGYINRYKKFFSTVSMGYILPASSFILTPLLSDKELPTEGWLPFSIEPLGIYCAVYVNHVYCILQTLSFCIFVDFTIVILFSFPAAKLDVLGSKLQNVNNYDMLVSCIKEHQKILGFVENSNATVETLIFKTNITMGSIVICGAFPLLNNQSLDVVTQFLPLILTGMLHLFVIAWPADDLRESSIQFAESINDIQWLGQLKKMKSCVIFMMIRSQKLFLIRMSSLLPPLSLEYCSNVSNFSYLSRVKYSIHEGEQFLAIMSKRMTPETVIRIIWLSVVITVCWPLPMCSDKGRIFAFKILQIVSIISMFMVLFPMLYSIYLHFDDVIVLSQCICQMIILTQLIVQTFICFVNHDSLQRVIEEMMICIKEANQYETEIFCKYIEKCGKFCGVSIACMYMTAVCFSLGPVFLPIVFPLETEYPFRVNYAPVNVLVYMHQAFLTFQGVAHICLSMMGALLLWFAAARFECLAVELQNCVNIPTLIFCVKKQLRLRRYAEQVIASFRFIVLYAIIVSMLALTLCGIILTINIPMLEKMKFIILCFIVLAEIYLYTWPADYINDMSMNISQSAYDSVWYEQTIELQRNLLSVITYQKPLILSFKCILSELSLRYYCSYLSNIFSIFTALRVVVNKNLS</sequence>
<keyword evidence="8" id="KW-0675">Receptor</keyword>
<keyword evidence="2" id="KW-1003">Cell membrane</keyword>
<dbReference type="EnsemblMetazoa" id="XM_026442965">
    <property type="protein sequence ID" value="XP_026298750"/>
    <property type="gene ID" value="LOC102656567"/>
</dbReference>
<organism evidence="11">
    <name type="scientific">Apis mellifera</name>
    <name type="common">Honeybee</name>
    <dbReference type="NCBI Taxonomy" id="7460"/>
    <lineage>
        <taxon>Eukaryota</taxon>
        <taxon>Metazoa</taxon>
        <taxon>Ecdysozoa</taxon>
        <taxon>Arthropoda</taxon>
        <taxon>Hexapoda</taxon>
        <taxon>Insecta</taxon>
        <taxon>Pterygota</taxon>
        <taxon>Neoptera</taxon>
        <taxon>Endopterygota</taxon>
        <taxon>Hymenoptera</taxon>
        <taxon>Apocrita</taxon>
        <taxon>Aculeata</taxon>
        <taxon>Apoidea</taxon>
        <taxon>Anthophila</taxon>
        <taxon>Apidae</taxon>
        <taxon>Apis</taxon>
    </lineage>
</organism>
<reference evidence="13" key="2">
    <citation type="submission" date="2025-04" db="UniProtKB">
        <authorList>
            <consortium name="RefSeq"/>
        </authorList>
    </citation>
    <scope>IDENTIFICATION</scope>
    <source>
        <strain evidence="13">DH4</strain>
        <tissue evidence="13">Whole body</tissue>
    </source>
</reference>
<feature type="transmembrane region" description="Helical" evidence="10">
    <location>
        <begin position="12"/>
        <end position="28"/>
    </location>
</feature>
<evidence type="ECO:0000256" key="1">
    <source>
        <dbReference type="ARBA" id="ARBA00004651"/>
    </source>
</evidence>
<feature type="transmembrane region" description="Helical" evidence="10">
    <location>
        <begin position="160"/>
        <end position="177"/>
    </location>
</feature>
<feature type="transmembrane region" description="Helical" evidence="10">
    <location>
        <begin position="248"/>
        <end position="267"/>
    </location>
</feature>
<protein>
    <submittedName>
        <fullName evidence="13">Uncharacterized protein LOC102656567</fullName>
    </submittedName>
</protein>
<feature type="transmembrane region" description="Helical" evidence="10">
    <location>
        <begin position="130"/>
        <end position="148"/>
    </location>
</feature>
<evidence type="ECO:0000256" key="10">
    <source>
        <dbReference type="SAM" id="Phobius"/>
    </source>
</evidence>
<keyword evidence="5" id="KW-0552">Olfaction</keyword>
<feature type="transmembrane region" description="Helical" evidence="10">
    <location>
        <begin position="279"/>
        <end position="297"/>
    </location>
</feature>
<keyword evidence="9" id="KW-0807">Transducer</keyword>
<evidence type="ECO:0000313" key="11">
    <source>
        <dbReference type="EnsemblMetazoa" id="XP_026298750"/>
    </source>
</evidence>
<dbReference type="AlphaFoldDB" id="A0A7M7MPA4"/>
<feature type="transmembrane region" description="Helical" evidence="10">
    <location>
        <begin position="446"/>
        <end position="471"/>
    </location>
</feature>
<dbReference type="Proteomes" id="UP000005203">
    <property type="component" value="Linkage group LG9"/>
</dbReference>
<feature type="transmembrane region" description="Helical" evidence="10">
    <location>
        <begin position="554"/>
        <end position="580"/>
    </location>
</feature>
<evidence type="ECO:0000256" key="8">
    <source>
        <dbReference type="ARBA" id="ARBA00023170"/>
    </source>
</evidence>
<keyword evidence="4 10" id="KW-0812">Transmembrane</keyword>
<dbReference type="RefSeq" id="XP_026298750.1">
    <property type="nucleotide sequence ID" value="XM_026442965.1"/>
</dbReference>
<dbReference type="GeneID" id="102656567"/>
<keyword evidence="12" id="KW-1185">Reference proteome</keyword>
<evidence type="ECO:0000256" key="7">
    <source>
        <dbReference type="ARBA" id="ARBA00023136"/>
    </source>
</evidence>
<feature type="transmembrane region" description="Helical" evidence="10">
    <location>
        <begin position="189"/>
        <end position="206"/>
    </location>
</feature>
<dbReference type="GO" id="GO:0004984">
    <property type="term" value="F:olfactory receptor activity"/>
    <property type="evidence" value="ECO:0007669"/>
    <property type="project" value="InterPro"/>
</dbReference>
<feature type="transmembrane region" description="Helical" evidence="10">
    <location>
        <begin position="654"/>
        <end position="672"/>
    </location>
</feature>
<dbReference type="PANTHER" id="PTHR21137:SF35">
    <property type="entry name" value="ODORANT RECEPTOR 19A-RELATED"/>
    <property type="match status" value="1"/>
</dbReference>
<reference evidence="11" key="1">
    <citation type="submission" date="2021-01" db="UniProtKB">
        <authorList>
            <consortium name="EnsemblMetazoa"/>
        </authorList>
    </citation>
    <scope>IDENTIFICATION</scope>
    <source>
        <strain evidence="11">DH4</strain>
    </source>
</reference>
<evidence type="ECO:0000256" key="3">
    <source>
        <dbReference type="ARBA" id="ARBA00022606"/>
    </source>
</evidence>
<evidence type="ECO:0000256" key="2">
    <source>
        <dbReference type="ARBA" id="ARBA00022475"/>
    </source>
</evidence>
<keyword evidence="6 10" id="KW-1133">Transmembrane helix</keyword>
<dbReference type="KEGG" id="ame:102656567"/>
<dbReference type="PANTHER" id="PTHR21137">
    <property type="entry name" value="ODORANT RECEPTOR"/>
    <property type="match status" value="1"/>
</dbReference>
<feature type="transmembrane region" description="Helical" evidence="10">
    <location>
        <begin position="389"/>
        <end position="407"/>
    </location>
</feature>
<feature type="transmembrane region" description="Helical" evidence="10">
    <location>
        <begin position="419"/>
        <end position="440"/>
    </location>
</feature>
<accession>A0A8B8H421</accession>
<dbReference type="Pfam" id="PF02949">
    <property type="entry name" value="7tm_6"/>
    <property type="match status" value="2"/>
</dbReference>
<evidence type="ECO:0000313" key="12">
    <source>
        <dbReference type="Proteomes" id="UP000005203"/>
    </source>
</evidence>